<feature type="transmembrane region" description="Helical" evidence="1">
    <location>
        <begin position="148"/>
        <end position="168"/>
    </location>
</feature>
<dbReference type="STRING" id="84035.SAMN05660742_10673"/>
<accession>A0A1H6Y1Q4</accession>
<dbReference type="Proteomes" id="UP000199662">
    <property type="component" value="Unassembled WGS sequence"/>
</dbReference>
<dbReference type="AlphaFoldDB" id="A0A1H6Y1Q4"/>
<keyword evidence="3" id="KW-1185">Reference proteome</keyword>
<evidence type="ECO:0000313" key="2">
    <source>
        <dbReference type="EMBL" id="SEJ35191.1"/>
    </source>
</evidence>
<evidence type="ECO:0000256" key="1">
    <source>
        <dbReference type="SAM" id="Phobius"/>
    </source>
</evidence>
<dbReference type="RefSeq" id="WP_091830646.1">
    <property type="nucleotide sequence ID" value="NZ_FNZK01000006.1"/>
</dbReference>
<proteinExistence type="predicted"/>
<protein>
    <submittedName>
        <fullName evidence="2">Uncharacterized protein</fullName>
    </submittedName>
</protein>
<organism evidence="2 3">
    <name type="scientific">Propionispira arboris</name>
    <dbReference type="NCBI Taxonomy" id="84035"/>
    <lineage>
        <taxon>Bacteria</taxon>
        <taxon>Bacillati</taxon>
        <taxon>Bacillota</taxon>
        <taxon>Negativicutes</taxon>
        <taxon>Selenomonadales</taxon>
        <taxon>Selenomonadaceae</taxon>
        <taxon>Propionispira</taxon>
    </lineage>
</organism>
<sequence>MFIFVVSFLVFALFAYFFISRKNFQDQLKPALLKNGFSKSYQLYPLKGSNLWIVKDKSIQKFGVINEKSSKFITDVFTDFELSNCVTSNNLFIGVDNTTRRTCIIRKNSSGMPDIHFFDSKDIISIEVSETTDSETRTITKTNRGSQVLGAAVGGILLGGAGLIVGGVTGSKRSKAKTTTYVNKVELKLMVNDMQNPVNSITLYVGKTEENGLVHQDIMKKADLWNGIFKAIIHSGK</sequence>
<dbReference type="EMBL" id="FNZK01000006">
    <property type="protein sequence ID" value="SEJ35191.1"/>
    <property type="molecule type" value="Genomic_DNA"/>
</dbReference>
<evidence type="ECO:0000313" key="3">
    <source>
        <dbReference type="Proteomes" id="UP000199662"/>
    </source>
</evidence>
<keyword evidence="1" id="KW-0472">Membrane</keyword>
<keyword evidence="1" id="KW-1133">Transmembrane helix</keyword>
<reference evidence="2 3" key="1">
    <citation type="submission" date="2016-10" db="EMBL/GenBank/DDBJ databases">
        <authorList>
            <person name="de Groot N.N."/>
        </authorList>
    </citation>
    <scope>NUCLEOTIDE SEQUENCE [LARGE SCALE GENOMIC DNA]</scope>
    <source>
        <strain evidence="2 3">DSM 2179</strain>
    </source>
</reference>
<gene>
    <name evidence="2" type="ORF">SAMN05660742_10673</name>
</gene>
<keyword evidence="1" id="KW-0812">Transmembrane</keyword>
<name>A0A1H6Y1Q4_9FIRM</name>